<proteinExistence type="predicted"/>
<gene>
    <name evidence="2" type="ORF">RBH19_12200</name>
</gene>
<keyword evidence="1" id="KW-0472">Membrane</keyword>
<dbReference type="Pfam" id="PF01963">
    <property type="entry name" value="TraB_PrgY_gumN"/>
    <property type="match status" value="1"/>
</dbReference>
<feature type="transmembrane region" description="Helical" evidence="1">
    <location>
        <begin position="269"/>
        <end position="287"/>
    </location>
</feature>
<dbReference type="InterPro" id="IPR005230">
    <property type="entry name" value="TraB_bac"/>
</dbReference>
<dbReference type="PANTHER" id="PTHR21530:SF7">
    <property type="entry name" value="TRAB DOMAIN-CONTAINING PROTEIN"/>
    <property type="match status" value="1"/>
</dbReference>
<accession>A0ABU0WA50</accession>
<comment type="caution">
    <text evidence="2">The sequence shown here is derived from an EMBL/GenBank/DDBJ whole genome shotgun (WGS) entry which is preliminary data.</text>
</comment>
<sequence>MTGKPDQQASAGRVSGPQRVVEREGVRYTLLGTAHVSRASAEEAAAMAGEARFDAVALELCETRHRAMRDPAALADMDLFQVFREGKGGMVAANLMLGAYQRRLSEQLGTEPGAEMREAEDAARERDARVWLIDREVGITLKRVYRAHRWWERLPLLAGLFASLLSREKVSEEDIEQLKQGDVIESSFRELAEHSGILHEKLVAERDHYMAQRLLAEVEAAGHKPREVLVVVGAGHLEGLARTLETTRRDAQAEAALSAMPPKARWPRLIPWAVAAIIISGFVMGFMRSPELGLRMAADWVLINGGLSALGAAAALAHPLTIVGAMLAAPLTSLNPTIGAGFVAAALELTFRKPRVADFQALRDSVTHWSGWWRNRVARTVLVFLFVTLGSAAGTYLGGFRVFEHLLTG</sequence>
<dbReference type="CDD" id="cd14726">
    <property type="entry name" value="TraB_PrgY-like"/>
    <property type="match status" value="1"/>
</dbReference>
<dbReference type="InterPro" id="IPR046345">
    <property type="entry name" value="TraB_PrgY-like"/>
</dbReference>
<feature type="transmembrane region" description="Helical" evidence="1">
    <location>
        <begin position="307"/>
        <end position="329"/>
    </location>
</feature>
<keyword evidence="3" id="KW-1185">Reference proteome</keyword>
<dbReference type="NCBIfam" id="TIGR00261">
    <property type="entry name" value="traB"/>
    <property type="match status" value="1"/>
</dbReference>
<dbReference type="InterPro" id="IPR002816">
    <property type="entry name" value="TraB/PrgY/GumN_fam"/>
</dbReference>
<keyword evidence="1" id="KW-1133">Transmembrane helix</keyword>
<evidence type="ECO:0000313" key="2">
    <source>
        <dbReference type="EMBL" id="MDQ2070633.1"/>
    </source>
</evidence>
<name>A0ABU0WA50_9GAMM</name>
<protein>
    <submittedName>
        <fullName evidence="2">TraB/GumN family protein</fullName>
    </submittedName>
</protein>
<evidence type="ECO:0000313" key="3">
    <source>
        <dbReference type="Proteomes" id="UP001239019"/>
    </source>
</evidence>
<organism evidence="2 3">
    <name type="scientific">Natronospira bacteriovora</name>
    <dbReference type="NCBI Taxonomy" id="3069753"/>
    <lineage>
        <taxon>Bacteria</taxon>
        <taxon>Pseudomonadati</taxon>
        <taxon>Pseudomonadota</taxon>
        <taxon>Gammaproteobacteria</taxon>
        <taxon>Natronospirales</taxon>
        <taxon>Natronospiraceae</taxon>
        <taxon>Natronospira</taxon>
    </lineage>
</organism>
<keyword evidence="1" id="KW-0812">Transmembrane</keyword>
<dbReference type="EMBL" id="JAVDDT010000008">
    <property type="protein sequence ID" value="MDQ2070633.1"/>
    <property type="molecule type" value="Genomic_DNA"/>
</dbReference>
<dbReference type="Proteomes" id="UP001239019">
    <property type="component" value="Unassembled WGS sequence"/>
</dbReference>
<dbReference type="RefSeq" id="WP_306729128.1">
    <property type="nucleotide sequence ID" value="NZ_JAVDDT010000008.1"/>
</dbReference>
<dbReference type="PANTHER" id="PTHR21530">
    <property type="entry name" value="PHEROMONE SHUTDOWN PROTEIN"/>
    <property type="match status" value="1"/>
</dbReference>
<reference evidence="2 3" key="1">
    <citation type="submission" date="2023-08" db="EMBL/GenBank/DDBJ databases">
        <title>Whole-genome sequencing of halo(alkali)philic microorganisms from hypersaline lakes.</title>
        <authorList>
            <person name="Sorokin D.Y."/>
            <person name="Abbas B."/>
            <person name="Merkel A.Y."/>
        </authorList>
    </citation>
    <scope>NUCLEOTIDE SEQUENCE [LARGE SCALE GENOMIC DNA]</scope>
    <source>
        <strain evidence="2 3">AB-CW4</strain>
    </source>
</reference>
<evidence type="ECO:0000256" key="1">
    <source>
        <dbReference type="SAM" id="Phobius"/>
    </source>
</evidence>
<feature type="transmembrane region" description="Helical" evidence="1">
    <location>
        <begin position="381"/>
        <end position="403"/>
    </location>
</feature>